<evidence type="ECO:0000313" key="1">
    <source>
        <dbReference type="EMBL" id="KAG9239376.1"/>
    </source>
</evidence>
<dbReference type="OrthoDB" id="10053121at2759"/>
<gene>
    <name evidence="1" type="ORF">BJ875DRAFT_436598</name>
</gene>
<sequence length="375" mass="40645">MPVPVVARHLTAIRGDRALQAMTEADDWPCRAARLCGTDDASLESCLWNLASADLTPGAKPPRVMTARKVQKGTAIARALTTPPTSATQASSICIYFECLGRPTDETRTTTRLMCWVTGFQLAAFDFRLPTSNFQLPTSNFHLSTSTSQLPTSNFHLSASHAHAFTPYFSLVYSDNPTAVALQHCGDSAEVTSAASNGFPMFPTSLPVGHHGPMLVDLAYAIPPRFQNHQSPNYEVADRKKLQENPDPDAHGWRNGGSANEALLSVTNEEKLWIGDRCLPAEAHEMSQLGSHGSAGSACSKVGVVWSRPVAAKWQTTWKEKCHELHLYSACAVGRRSCSQAKGIDIGLQACVGGKKARAVALPPQRFWEAHLVLL</sequence>
<proteinExistence type="predicted"/>
<name>A0A9P7YTC3_9HELO</name>
<reference evidence="1" key="1">
    <citation type="journal article" date="2021" name="IMA Fungus">
        <title>Genomic characterization of three marine fungi, including Emericellopsis atlantica sp. nov. with signatures of a generalist lifestyle and marine biomass degradation.</title>
        <authorList>
            <person name="Hagestad O.C."/>
            <person name="Hou L."/>
            <person name="Andersen J.H."/>
            <person name="Hansen E.H."/>
            <person name="Altermark B."/>
            <person name="Li C."/>
            <person name="Kuhnert E."/>
            <person name="Cox R.J."/>
            <person name="Crous P.W."/>
            <person name="Spatafora J.W."/>
            <person name="Lail K."/>
            <person name="Amirebrahimi M."/>
            <person name="Lipzen A."/>
            <person name="Pangilinan J."/>
            <person name="Andreopoulos W."/>
            <person name="Hayes R.D."/>
            <person name="Ng V."/>
            <person name="Grigoriev I.V."/>
            <person name="Jackson S.A."/>
            <person name="Sutton T.D.S."/>
            <person name="Dobson A.D.W."/>
            <person name="Rama T."/>
        </authorList>
    </citation>
    <scope>NUCLEOTIDE SEQUENCE</scope>
    <source>
        <strain evidence="1">TRa018bII</strain>
    </source>
</reference>
<accession>A0A9P7YTC3</accession>
<dbReference type="Proteomes" id="UP000824998">
    <property type="component" value="Unassembled WGS sequence"/>
</dbReference>
<organism evidence="1 2">
    <name type="scientific">Amylocarpus encephaloides</name>
    <dbReference type="NCBI Taxonomy" id="45428"/>
    <lineage>
        <taxon>Eukaryota</taxon>
        <taxon>Fungi</taxon>
        <taxon>Dikarya</taxon>
        <taxon>Ascomycota</taxon>
        <taxon>Pezizomycotina</taxon>
        <taxon>Leotiomycetes</taxon>
        <taxon>Helotiales</taxon>
        <taxon>Helotiales incertae sedis</taxon>
        <taxon>Amylocarpus</taxon>
    </lineage>
</organism>
<dbReference type="AlphaFoldDB" id="A0A9P7YTC3"/>
<keyword evidence="2" id="KW-1185">Reference proteome</keyword>
<comment type="caution">
    <text evidence="1">The sequence shown here is derived from an EMBL/GenBank/DDBJ whole genome shotgun (WGS) entry which is preliminary data.</text>
</comment>
<evidence type="ECO:0000313" key="2">
    <source>
        <dbReference type="Proteomes" id="UP000824998"/>
    </source>
</evidence>
<protein>
    <submittedName>
        <fullName evidence="1">Uncharacterized protein</fullName>
    </submittedName>
</protein>
<dbReference type="EMBL" id="MU251359">
    <property type="protein sequence ID" value="KAG9239376.1"/>
    <property type="molecule type" value="Genomic_DNA"/>
</dbReference>